<evidence type="ECO:0000313" key="3">
    <source>
        <dbReference type="EMBL" id="REH30679.1"/>
    </source>
</evidence>
<comment type="caution">
    <text evidence="3">The sequence shown here is derived from an EMBL/GenBank/DDBJ whole genome shotgun (WGS) entry which is preliminary data.</text>
</comment>
<dbReference type="RefSeq" id="WP_116181034.1">
    <property type="nucleotide sequence ID" value="NZ_CP144375.1"/>
</dbReference>
<keyword evidence="2" id="KW-0472">Membrane</keyword>
<protein>
    <submittedName>
        <fullName evidence="3">Pentapeptide repeat protein</fullName>
    </submittedName>
</protein>
<dbReference type="AlphaFoldDB" id="A0A3E0GVJ0"/>
<evidence type="ECO:0000313" key="4">
    <source>
        <dbReference type="Proteomes" id="UP000256269"/>
    </source>
</evidence>
<dbReference type="EMBL" id="QUNO01000023">
    <property type="protein sequence ID" value="REH30679.1"/>
    <property type="molecule type" value="Genomic_DNA"/>
</dbReference>
<organism evidence="3 4">
    <name type="scientific">Kutzneria buriramensis</name>
    <dbReference type="NCBI Taxonomy" id="1045776"/>
    <lineage>
        <taxon>Bacteria</taxon>
        <taxon>Bacillati</taxon>
        <taxon>Actinomycetota</taxon>
        <taxon>Actinomycetes</taxon>
        <taxon>Pseudonocardiales</taxon>
        <taxon>Pseudonocardiaceae</taxon>
        <taxon>Kutzneria</taxon>
    </lineage>
</organism>
<gene>
    <name evidence="3" type="ORF">BCF44_12337</name>
</gene>
<dbReference type="InterPro" id="IPR001646">
    <property type="entry name" value="5peptide_repeat"/>
</dbReference>
<dbReference type="Proteomes" id="UP000256269">
    <property type="component" value="Unassembled WGS sequence"/>
</dbReference>
<dbReference type="Pfam" id="PF13576">
    <property type="entry name" value="Pentapeptide_3"/>
    <property type="match status" value="2"/>
</dbReference>
<evidence type="ECO:0000256" key="1">
    <source>
        <dbReference type="SAM" id="MobiDB-lite"/>
    </source>
</evidence>
<feature type="transmembrane region" description="Helical" evidence="2">
    <location>
        <begin position="36"/>
        <end position="59"/>
    </location>
</feature>
<keyword evidence="4" id="KW-1185">Reference proteome</keyword>
<evidence type="ECO:0000256" key="2">
    <source>
        <dbReference type="SAM" id="Phobius"/>
    </source>
</evidence>
<keyword evidence="2" id="KW-1133">Transmembrane helix</keyword>
<dbReference type="Gene3D" id="2.160.20.80">
    <property type="entry name" value="E3 ubiquitin-protein ligase SopA"/>
    <property type="match status" value="1"/>
</dbReference>
<accession>A0A3E0GVJ0</accession>
<keyword evidence="2" id="KW-0812">Transmembrane</keyword>
<name>A0A3E0GVJ0_9PSEU</name>
<proteinExistence type="predicted"/>
<feature type="transmembrane region" description="Helical" evidence="2">
    <location>
        <begin position="71"/>
        <end position="91"/>
    </location>
</feature>
<sequence>MDLERSAGRLGDEERAPRPGRSTPDERPYAELTTKAIVRISLLLVLAGVLVAGGLIVAFGDGRHDAQLEAIKTAGTFVVGLGGGAALWLTARRQRANEIGLNQKHRDQLLAEKSFALQGETLERNLAHQRLVSAAAEDDARVRRITELYARAADQLGSDKAPVRLASMYALERLAQDNVEQRQMIVDVLCAYLRMPCSGDGEWRNVSVEEREVRRTVQTMLARHLNWPADIPEAPGVHWSDIDVDLAGAVLHDFSLADCRAGSCTFSGAVFIGHTDFSRVRVGGGVRFKGTRFDDTAWFTGAEFGGDVRFDRAIARGDIWMSAVSFGGDAWFDGLSCERLAWFSGARFNRNAVFARSIFVGLAGFSGAEFGGLARFDGAEFRDDATFRLVTFGTDASFVRSTFSMDAWFSGAHFSGDLLLDDATFCRSVRFDQCDLGSGSSGSASPNGASMHGQVMLASGDWIRIWPSKYLIESSSAATA</sequence>
<feature type="region of interest" description="Disordered" evidence="1">
    <location>
        <begin position="1"/>
        <end position="27"/>
    </location>
</feature>
<dbReference type="OrthoDB" id="8440251at2"/>
<reference evidence="3 4" key="1">
    <citation type="submission" date="2018-08" db="EMBL/GenBank/DDBJ databases">
        <title>Genomic Encyclopedia of Archaeal and Bacterial Type Strains, Phase II (KMG-II): from individual species to whole genera.</title>
        <authorList>
            <person name="Goeker M."/>
        </authorList>
    </citation>
    <scope>NUCLEOTIDE SEQUENCE [LARGE SCALE GENOMIC DNA]</scope>
    <source>
        <strain evidence="3 4">DSM 45791</strain>
    </source>
</reference>